<proteinExistence type="predicted"/>
<keyword evidence="2" id="KW-1185">Reference proteome</keyword>
<protein>
    <submittedName>
        <fullName evidence="1">Uncharacterized protein</fullName>
    </submittedName>
</protein>
<name>A0AAX2DEE3_9PSED</name>
<evidence type="ECO:0000313" key="1">
    <source>
        <dbReference type="EMBL" id="SDU61719.1"/>
    </source>
</evidence>
<accession>A0AAX2DEE3</accession>
<reference evidence="1 2" key="1">
    <citation type="submission" date="2016-10" db="EMBL/GenBank/DDBJ databases">
        <authorList>
            <person name="Varghese N."/>
            <person name="Submissions S."/>
        </authorList>
    </citation>
    <scope>NUCLEOTIDE SEQUENCE [LARGE SCALE GENOMIC DNA]</scope>
    <source>
        <strain evidence="1 2">DSM 16733</strain>
    </source>
</reference>
<gene>
    <name evidence="1" type="ORF">SAMN05216476_3677</name>
</gene>
<dbReference type="Proteomes" id="UP000183772">
    <property type="component" value="Chromosome I"/>
</dbReference>
<dbReference type="EMBL" id="LT629790">
    <property type="protein sequence ID" value="SDU61719.1"/>
    <property type="molecule type" value="Genomic_DNA"/>
</dbReference>
<evidence type="ECO:0000313" key="2">
    <source>
        <dbReference type="Proteomes" id="UP000183772"/>
    </source>
</evidence>
<organism evidence="1 2">
    <name type="scientific">Pseudomonas mediterranea</name>
    <dbReference type="NCBI Taxonomy" id="183795"/>
    <lineage>
        <taxon>Bacteria</taxon>
        <taxon>Pseudomonadati</taxon>
        <taxon>Pseudomonadota</taxon>
        <taxon>Gammaproteobacteria</taxon>
        <taxon>Pseudomonadales</taxon>
        <taxon>Pseudomonadaceae</taxon>
        <taxon>Pseudomonas</taxon>
    </lineage>
</organism>
<sequence length="115" mass="12913">MPILAKQKGMKVNITTQSIRFNTASHNTSIYLSRPIWSERTTVQFIRDGWFVPGQILTFTSKDQALTYGLTVLKNKIDDEIMSVNIEVSCEMLTGQEVVDLLGESGIQLTTVNFV</sequence>
<dbReference type="AlphaFoldDB" id="A0AAX2DEE3"/>